<dbReference type="EMBL" id="FZOU01000005">
    <property type="protein sequence ID" value="SNT22430.1"/>
    <property type="molecule type" value="Genomic_DNA"/>
</dbReference>
<proteinExistence type="predicted"/>
<evidence type="ECO:0000259" key="3">
    <source>
        <dbReference type="Pfam" id="PF01551"/>
    </source>
</evidence>
<dbReference type="Proteomes" id="UP000198356">
    <property type="component" value="Unassembled WGS sequence"/>
</dbReference>
<keyword evidence="1" id="KW-0175">Coiled coil</keyword>
<dbReference type="InterPro" id="IPR050570">
    <property type="entry name" value="Cell_wall_metabolism_enzyme"/>
</dbReference>
<dbReference type="PANTHER" id="PTHR21666">
    <property type="entry name" value="PEPTIDASE-RELATED"/>
    <property type="match status" value="1"/>
</dbReference>
<dbReference type="Pfam" id="PF01551">
    <property type="entry name" value="Peptidase_M23"/>
    <property type="match status" value="1"/>
</dbReference>
<sequence>MASKKRFYILFVSRDEEGNLSKVPVPLHYAYSFVAAAAIGMFTITGMAGSYSRMLIKTARFNQLRTDHDALRKDYANLEKQAHEKDIQAASLGSLASEVSALYGLTTSKLTLSIPGRKSKAGVKDADVAKSAGTAPLTDLAATNYTDDSYYKSVDAFYTLRTSAMSGNAARLIATPLELDHLDAPIHLGRALGPAIGMDGGNIADGPSLWPVVGEISSSFGQREDPVLGNGEGEFHPGVDIRAELGTPIHATADGVVKMAEMTNGYGREVIIDHGHGLETCYGHMSGFAVTAGQTVTKGEVIGFVGHSGRTTGNHVHYEVRIHNTPVNPHKYLRVTLAQLGSEVATK</sequence>
<dbReference type="AlphaFoldDB" id="A0A239KWP7"/>
<dbReference type="InterPro" id="IPR011055">
    <property type="entry name" value="Dup_hybrid_motif"/>
</dbReference>
<evidence type="ECO:0000256" key="2">
    <source>
        <dbReference type="SAM" id="Phobius"/>
    </source>
</evidence>
<evidence type="ECO:0000313" key="4">
    <source>
        <dbReference type="EMBL" id="SNT22430.1"/>
    </source>
</evidence>
<dbReference type="GO" id="GO:0004222">
    <property type="term" value="F:metalloendopeptidase activity"/>
    <property type="evidence" value="ECO:0007669"/>
    <property type="project" value="TreeGrafter"/>
</dbReference>
<evidence type="ECO:0000256" key="1">
    <source>
        <dbReference type="SAM" id="Coils"/>
    </source>
</evidence>
<feature type="transmembrane region" description="Helical" evidence="2">
    <location>
        <begin position="29"/>
        <end position="51"/>
    </location>
</feature>
<dbReference type="Gene3D" id="2.70.70.10">
    <property type="entry name" value="Glucose Permease (Domain IIA)"/>
    <property type="match status" value="1"/>
</dbReference>
<feature type="coiled-coil region" evidence="1">
    <location>
        <begin position="61"/>
        <end position="88"/>
    </location>
</feature>
<keyword evidence="2" id="KW-0812">Transmembrane</keyword>
<reference evidence="4 5" key="1">
    <citation type="submission" date="2017-06" db="EMBL/GenBank/DDBJ databases">
        <authorList>
            <person name="Kim H.J."/>
            <person name="Triplett B.A."/>
        </authorList>
    </citation>
    <scope>NUCLEOTIDE SEQUENCE [LARGE SCALE GENOMIC DNA]</scope>
    <source>
        <strain evidence="4 5">DSM 18704</strain>
    </source>
</reference>
<protein>
    <submittedName>
        <fullName evidence="4">Peptidase family M23</fullName>
    </submittedName>
</protein>
<accession>A0A239KWP7</accession>
<dbReference type="PANTHER" id="PTHR21666:SF286">
    <property type="entry name" value="LIPOPROTEIN NLPD"/>
    <property type="match status" value="1"/>
</dbReference>
<dbReference type="InterPro" id="IPR016047">
    <property type="entry name" value="M23ase_b-sheet_dom"/>
</dbReference>
<organism evidence="4 5">
    <name type="scientific">Granulicella rosea</name>
    <dbReference type="NCBI Taxonomy" id="474952"/>
    <lineage>
        <taxon>Bacteria</taxon>
        <taxon>Pseudomonadati</taxon>
        <taxon>Acidobacteriota</taxon>
        <taxon>Terriglobia</taxon>
        <taxon>Terriglobales</taxon>
        <taxon>Acidobacteriaceae</taxon>
        <taxon>Granulicella</taxon>
    </lineage>
</organism>
<gene>
    <name evidence="4" type="ORF">SAMN05421770_105261</name>
</gene>
<dbReference type="CDD" id="cd12797">
    <property type="entry name" value="M23_peptidase"/>
    <property type="match status" value="1"/>
</dbReference>
<keyword evidence="2" id="KW-1133">Transmembrane helix</keyword>
<evidence type="ECO:0000313" key="5">
    <source>
        <dbReference type="Proteomes" id="UP000198356"/>
    </source>
</evidence>
<feature type="domain" description="M23ase beta-sheet core" evidence="3">
    <location>
        <begin position="235"/>
        <end position="329"/>
    </location>
</feature>
<keyword evidence="2" id="KW-0472">Membrane</keyword>
<keyword evidence="5" id="KW-1185">Reference proteome</keyword>
<name>A0A239KWP7_9BACT</name>
<dbReference type="SUPFAM" id="SSF51261">
    <property type="entry name" value="Duplicated hybrid motif"/>
    <property type="match status" value="1"/>
</dbReference>
<dbReference type="RefSeq" id="WP_245818028.1">
    <property type="nucleotide sequence ID" value="NZ_FZOU01000005.1"/>
</dbReference>